<dbReference type="GO" id="GO:0016887">
    <property type="term" value="F:ATP hydrolysis activity"/>
    <property type="evidence" value="ECO:0007669"/>
    <property type="project" value="InterPro"/>
</dbReference>
<evidence type="ECO:0000259" key="3">
    <source>
        <dbReference type="PROSITE" id="PS50893"/>
    </source>
</evidence>
<dbReference type="PANTHER" id="PTHR42855:SF2">
    <property type="entry name" value="DRUG RESISTANCE ABC TRANSPORTER,ATP-BINDING PROTEIN"/>
    <property type="match status" value="1"/>
</dbReference>
<accession>A0A9C7L9D1</accession>
<protein>
    <submittedName>
        <fullName evidence="4">ABC transporter ATP-binding protein YheS</fullName>
    </submittedName>
</protein>
<dbReference type="PROSITE" id="PS50893">
    <property type="entry name" value="ABC_TRANSPORTER_2"/>
    <property type="match status" value="2"/>
</dbReference>
<sequence length="516" mass="59764">MSILNVENLTHYFGDKLVFKNIEFRLLKKERVGLVGPNGAGKSTLLQILSGAILPDNGKISWQPNIQVGYLEQQTELQAGLNIRDYLRSAFQHLYDYETELLELTSQMSHCQDSETLEQYLKRFSQLQELLEHHNFYFIDSKIDDVANGLGIHVLGMEKDVSQLSGGQRTKLLLAKLLLKEPEILLLDEPTNYLDFEHISWLKDYLKNYPNSFILISHDMEFLNEVVNVVYHLEHKNLTRYLGNYQKFTEQYELRKQQIFLEYARQKQEIDKLETYIQKNKARASTSKQAKSREKMLEKIERIDKPAYTPKPRFSFKVSERPASLIVEAVELAVGYETELLPPFDFTLRRGDKIAIIGYNGIGKSTMLKTIIGELSPINGQILFGQNAQPAYFAQEWNTASAQTPIEYIWSLHEEMTQKEVRQALARSGLKTEHIFQPLSSLSGGEQTKVRICQLMLTRSNWLILDEPTNHLDIQSKEVLAHALSLYEGTVLVVSHEPEFYKDWVTDVWNLEKWKR</sequence>
<dbReference type="PROSITE" id="PS00211">
    <property type="entry name" value="ABC_TRANSPORTER_1"/>
    <property type="match status" value="2"/>
</dbReference>
<keyword evidence="2 4" id="KW-0067">ATP-binding</keyword>
<dbReference type="InterPro" id="IPR017871">
    <property type="entry name" value="ABC_transporter-like_CS"/>
</dbReference>
<dbReference type="EMBL" id="CAKJTG010000001">
    <property type="protein sequence ID" value="CAG9606345.1"/>
    <property type="molecule type" value="Genomic_DNA"/>
</dbReference>
<dbReference type="GO" id="GO:0005524">
    <property type="term" value="F:ATP binding"/>
    <property type="evidence" value="ECO:0007669"/>
    <property type="project" value="UniProtKB-KW"/>
</dbReference>
<dbReference type="InterPro" id="IPR032781">
    <property type="entry name" value="ABC_tran_Xtn"/>
</dbReference>
<dbReference type="Proteomes" id="UP000789845">
    <property type="component" value="Unassembled WGS sequence"/>
</dbReference>
<evidence type="ECO:0000313" key="4">
    <source>
        <dbReference type="EMBL" id="CAG9606345.1"/>
    </source>
</evidence>
<dbReference type="InterPro" id="IPR027417">
    <property type="entry name" value="P-loop_NTPase"/>
</dbReference>
<evidence type="ECO:0000256" key="2">
    <source>
        <dbReference type="ARBA" id="ARBA00022840"/>
    </source>
</evidence>
<evidence type="ECO:0000256" key="1">
    <source>
        <dbReference type="ARBA" id="ARBA00022741"/>
    </source>
</evidence>
<dbReference type="InterPro" id="IPR051309">
    <property type="entry name" value="ABCF_ATPase"/>
</dbReference>
<feature type="domain" description="ABC transporter" evidence="3">
    <location>
        <begin position="4"/>
        <end position="260"/>
    </location>
</feature>
<dbReference type="CDD" id="cd03221">
    <property type="entry name" value="ABCF_EF-3"/>
    <property type="match status" value="2"/>
</dbReference>
<organism evidence="4 5">
    <name type="scientific">Pseudoneobacillus rhizosphaerae</name>
    <dbReference type="NCBI Taxonomy" id="2880968"/>
    <lineage>
        <taxon>Bacteria</taxon>
        <taxon>Bacillati</taxon>
        <taxon>Bacillota</taxon>
        <taxon>Bacilli</taxon>
        <taxon>Bacillales</taxon>
        <taxon>Bacillaceae</taxon>
        <taxon>Pseudoneobacillus</taxon>
    </lineage>
</organism>
<evidence type="ECO:0000313" key="5">
    <source>
        <dbReference type="Proteomes" id="UP000789845"/>
    </source>
</evidence>
<dbReference type="SUPFAM" id="SSF52540">
    <property type="entry name" value="P-loop containing nucleoside triphosphate hydrolases"/>
    <property type="match status" value="2"/>
</dbReference>
<dbReference type="AlphaFoldDB" id="A0A9C7L9D1"/>
<dbReference type="SMART" id="SM00382">
    <property type="entry name" value="AAA"/>
    <property type="match status" value="2"/>
</dbReference>
<dbReference type="FunFam" id="3.40.50.300:FF:000011">
    <property type="entry name" value="Putative ABC transporter ATP-binding component"/>
    <property type="match status" value="1"/>
</dbReference>
<reference evidence="4" key="1">
    <citation type="submission" date="2021-10" db="EMBL/GenBank/DDBJ databases">
        <authorList>
            <person name="Criscuolo A."/>
        </authorList>
    </citation>
    <scope>NUCLEOTIDE SEQUENCE</scope>
    <source>
        <strain evidence="4">CIP111885</strain>
    </source>
</reference>
<name>A0A9C7L9D1_9BACI</name>
<keyword evidence="1" id="KW-0547">Nucleotide-binding</keyword>
<dbReference type="Pfam" id="PF00005">
    <property type="entry name" value="ABC_tran"/>
    <property type="match status" value="2"/>
</dbReference>
<dbReference type="Gene3D" id="3.40.50.300">
    <property type="entry name" value="P-loop containing nucleotide triphosphate hydrolases"/>
    <property type="match status" value="2"/>
</dbReference>
<comment type="caution">
    <text evidence="4">The sequence shown here is derived from an EMBL/GenBank/DDBJ whole genome shotgun (WGS) entry which is preliminary data.</text>
</comment>
<gene>
    <name evidence="4" type="primary">yheS_1</name>
    <name evidence="4" type="ORF">NEOCIP111885_00033</name>
</gene>
<proteinExistence type="predicted"/>
<dbReference type="InterPro" id="IPR003593">
    <property type="entry name" value="AAA+_ATPase"/>
</dbReference>
<keyword evidence="5" id="KW-1185">Reference proteome</keyword>
<dbReference type="InterPro" id="IPR003439">
    <property type="entry name" value="ABC_transporter-like_ATP-bd"/>
</dbReference>
<dbReference type="PANTHER" id="PTHR42855">
    <property type="entry name" value="ABC TRANSPORTER ATP-BINDING SUBUNIT"/>
    <property type="match status" value="1"/>
</dbReference>
<feature type="domain" description="ABC transporter" evidence="3">
    <location>
        <begin position="325"/>
        <end position="513"/>
    </location>
</feature>
<dbReference type="RefSeq" id="WP_230494635.1">
    <property type="nucleotide sequence ID" value="NZ_CAKJTG010000001.1"/>
</dbReference>
<dbReference type="Pfam" id="PF12848">
    <property type="entry name" value="ABC_tran_Xtn"/>
    <property type="match status" value="1"/>
</dbReference>